<dbReference type="GO" id="GO:0020037">
    <property type="term" value="F:heme binding"/>
    <property type="evidence" value="ECO:0007669"/>
    <property type="project" value="InterPro"/>
</dbReference>
<proteinExistence type="inferred from homology"/>
<gene>
    <name evidence="2" type="ORF">METZ01_LOCUS303974</name>
</gene>
<dbReference type="PANTHER" id="PTHR46696">
    <property type="entry name" value="P450, PUTATIVE (EUROFUNG)-RELATED"/>
    <property type="match status" value="1"/>
</dbReference>
<dbReference type="PANTHER" id="PTHR46696:SF6">
    <property type="entry name" value="P450, PUTATIVE (EUROFUNG)-RELATED"/>
    <property type="match status" value="1"/>
</dbReference>
<comment type="similarity">
    <text evidence="1">Belongs to the cytochrome P450 family.</text>
</comment>
<dbReference type="GO" id="GO:0004497">
    <property type="term" value="F:monooxygenase activity"/>
    <property type="evidence" value="ECO:0007669"/>
    <property type="project" value="InterPro"/>
</dbReference>
<dbReference type="Gene3D" id="1.10.630.10">
    <property type="entry name" value="Cytochrome P450"/>
    <property type="match status" value="1"/>
</dbReference>
<dbReference type="AlphaFoldDB" id="A0A382MRA4"/>
<dbReference type="GO" id="GO:0016705">
    <property type="term" value="F:oxidoreductase activity, acting on paired donors, with incorporation or reduction of molecular oxygen"/>
    <property type="evidence" value="ECO:0007669"/>
    <property type="project" value="InterPro"/>
</dbReference>
<dbReference type="InterPro" id="IPR036396">
    <property type="entry name" value="Cyt_P450_sf"/>
</dbReference>
<accession>A0A382MRA4</accession>
<sequence>MVTAINDDLFSQTIVDDPYTYFNQIRQDDPVHWNEKYELWLVSRYTDLVWVARHPEVFSSEWWKRDPRSPYPEIDESDMGLYQYVREFFSDWFIQHDRPEHAEMRMVVHGYFNPKAMEQWRPMVQNAVQSLLDEAEERGTMDAMKDFAIPLPLLVIAQMMGMPNQDRTFIRELAENLLFLGRGELDRMQPLTDGIKGLLDYLSPIVDERVKNPG</sequence>
<reference evidence="2" key="1">
    <citation type="submission" date="2018-05" db="EMBL/GenBank/DDBJ databases">
        <authorList>
            <person name="Lanie J.A."/>
            <person name="Ng W.-L."/>
            <person name="Kazmierczak K.M."/>
            <person name="Andrzejewski T.M."/>
            <person name="Davidsen T.M."/>
            <person name="Wayne K.J."/>
            <person name="Tettelin H."/>
            <person name="Glass J.I."/>
            <person name="Rusch D."/>
            <person name="Podicherti R."/>
            <person name="Tsui H.-C.T."/>
            <person name="Winkler M.E."/>
        </authorList>
    </citation>
    <scope>NUCLEOTIDE SEQUENCE</scope>
</reference>
<evidence type="ECO:0000313" key="2">
    <source>
        <dbReference type="EMBL" id="SVC51120.1"/>
    </source>
</evidence>
<dbReference type="GO" id="GO:0005506">
    <property type="term" value="F:iron ion binding"/>
    <property type="evidence" value="ECO:0007669"/>
    <property type="project" value="InterPro"/>
</dbReference>
<organism evidence="2">
    <name type="scientific">marine metagenome</name>
    <dbReference type="NCBI Taxonomy" id="408172"/>
    <lineage>
        <taxon>unclassified sequences</taxon>
        <taxon>metagenomes</taxon>
        <taxon>ecological metagenomes</taxon>
    </lineage>
</organism>
<dbReference type="PRINTS" id="PR00359">
    <property type="entry name" value="BP450"/>
</dbReference>
<dbReference type="EMBL" id="UINC01095213">
    <property type="protein sequence ID" value="SVC51120.1"/>
    <property type="molecule type" value="Genomic_DNA"/>
</dbReference>
<feature type="non-terminal residue" evidence="2">
    <location>
        <position position="214"/>
    </location>
</feature>
<evidence type="ECO:0000256" key="1">
    <source>
        <dbReference type="ARBA" id="ARBA00010617"/>
    </source>
</evidence>
<name>A0A382MRA4_9ZZZZ</name>
<evidence type="ECO:0008006" key="3">
    <source>
        <dbReference type="Google" id="ProtNLM"/>
    </source>
</evidence>
<protein>
    <recommendedName>
        <fullName evidence="3">Cytochrome P450</fullName>
    </recommendedName>
</protein>
<dbReference type="SUPFAM" id="SSF48264">
    <property type="entry name" value="Cytochrome P450"/>
    <property type="match status" value="1"/>
</dbReference>
<dbReference type="InterPro" id="IPR002397">
    <property type="entry name" value="Cyt_P450_B"/>
</dbReference>